<dbReference type="EMBL" id="MUJZ01003667">
    <property type="protein sequence ID" value="OTF83451.1"/>
    <property type="molecule type" value="Genomic_DNA"/>
</dbReference>
<sequence>MYCSIRMLLLATAIIIDTIDITIEQSWPLSDGDCLDFHSYEHFRYSPNAHYNPGSGIDGVECARICSESSLPHAGLIDRRYCLCASDLEADAIRVIPKVTSDLCDQNDYYIRYYHGEPQGVIHSLKIRLRKDVLFVEEDIYFDLVPDATGPLEYKIDFGDDSDSIDWTPANTLKHYYHLSGTYTVTVEARLITRPSVMIKQTRHIRIESKVTNDHLKIECPKVVEPDDKVDCNVLIKSGTRMQMKIGYGDGEQSGLINLPDVPMKYIGVNIPKENNSQIMSDHTLQPSDLVVFSIPQDTLGLYGTILAIEGYG</sequence>
<keyword evidence="4" id="KW-1185">Reference proteome</keyword>
<comment type="caution">
    <text evidence="3">The sequence shown here is derived from an EMBL/GenBank/DDBJ whole genome shotgun (WGS) entry which is preliminary data.</text>
</comment>
<dbReference type="InterPro" id="IPR000601">
    <property type="entry name" value="PKD_dom"/>
</dbReference>
<feature type="domain" description="PKD" evidence="2">
    <location>
        <begin position="151"/>
        <end position="189"/>
    </location>
</feature>
<proteinExistence type="predicted"/>
<keyword evidence="1" id="KW-0732">Signal</keyword>
<accession>A0A1Y3BR41</accession>
<dbReference type="SUPFAM" id="SSF49299">
    <property type="entry name" value="PKD domain"/>
    <property type="match status" value="1"/>
</dbReference>
<evidence type="ECO:0000313" key="4">
    <source>
        <dbReference type="Proteomes" id="UP000194236"/>
    </source>
</evidence>
<dbReference type="CDD" id="cd00146">
    <property type="entry name" value="PKD"/>
    <property type="match status" value="1"/>
</dbReference>
<organism evidence="3 4">
    <name type="scientific">Euroglyphus maynei</name>
    <name type="common">Mayne's house dust mite</name>
    <dbReference type="NCBI Taxonomy" id="6958"/>
    <lineage>
        <taxon>Eukaryota</taxon>
        <taxon>Metazoa</taxon>
        <taxon>Ecdysozoa</taxon>
        <taxon>Arthropoda</taxon>
        <taxon>Chelicerata</taxon>
        <taxon>Arachnida</taxon>
        <taxon>Acari</taxon>
        <taxon>Acariformes</taxon>
        <taxon>Sarcoptiformes</taxon>
        <taxon>Astigmata</taxon>
        <taxon>Psoroptidia</taxon>
        <taxon>Analgoidea</taxon>
        <taxon>Pyroglyphidae</taxon>
        <taxon>Pyroglyphinae</taxon>
        <taxon>Euroglyphus</taxon>
    </lineage>
</organism>
<feature type="chain" id="PRO_5013005853" description="PKD domain-containing protein" evidence="1">
    <location>
        <begin position="19"/>
        <end position="313"/>
    </location>
</feature>
<reference evidence="3 4" key="1">
    <citation type="submission" date="2017-03" db="EMBL/GenBank/DDBJ databases">
        <title>Genome Survey of Euroglyphus maynei.</title>
        <authorList>
            <person name="Arlian L.G."/>
            <person name="Morgan M.S."/>
            <person name="Rider S.D."/>
        </authorList>
    </citation>
    <scope>NUCLEOTIDE SEQUENCE [LARGE SCALE GENOMIC DNA]</scope>
    <source>
        <strain evidence="3">Arlian Lab</strain>
        <tissue evidence="3">Whole body</tissue>
    </source>
</reference>
<evidence type="ECO:0000259" key="2">
    <source>
        <dbReference type="PROSITE" id="PS50093"/>
    </source>
</evidence>
<dbReference type="InterPro" id="IPR035986">
    <property type="entry name" value="PKD_dom_sf"/>
</dbReference>
<dbReference type="PROSITE" id="PS50093">
    <property type="entry name" value="PKD"/>
    <property type="match status" value="1"/>
</dbReference>
<dbReference type="Gene3D" id="2.60.40.10">
    <property type="entry name" value="Immunoglobulins"/>
    <property type="match status" value="1"/>
</dbReference>
<gene>
    <name evidence="3" type="ORF">BLA29_006380</name>
</gene>
<feature type="signal peptide" evidence="1">
    <location>
        <begin position="1"/>
        <end position="18"/>
    </location>
</feature>
<evidence type="ECO:0000313" key="3">
    <source>
        <dbReference type="EMBL" id="OTF83451.1"/>
    </source>
</evidence>
<feature type="non-terminal residue" evidence="3">
    <location>
        <position position="313"/>
    </location>
</feature>
<dbReference type="Proteomes" id="UP000194236">
    <property type="component" value="Unassembled WGS sequence"/>
</dbReference>
<evidence type="ECO:0000256" key="1">
    <source>
        <dbReference type="SAM" id="SignalP"/>
    </source>
</evidence>
<protein>
    <recommendedName>
        <fullName evidence="2">PKD domain-containing protein</fullName>
    </recommendedName>
</protein>
<name>A0A1Y3BR41_EURMA</name>
<dbReference type="InterPro" id="IPR013783">
    <property type="entry name" value="Ig-like_fold"/>
</dbReference>
<dbReference type="AlphaFoldDB" id="A0A1Y3BR41"/>